<dbReference type="STRING" id="47428.A0A284QPG4"/>
<dbReference type="AlphaFoldDB" id="A0A284QPG4"/>
<evidence type="ECO:0000313" key="1">
    <source>
        <dbReference type="EMBL" id="SJK98300.1"/>
    </source>
</evidence>
<reference evidence="2" key="1">
    <citation type="journal article" date="2017" name="Nat. Ecol. Evol.">
        <title>Genome expansion and lineage-specific genetic innovations in the forest pathogenic fungi Armillaria.</title>
        <authorList>
            <person name="Sipos G."/>
            <person name="Prasanna A.N."/>
            <person name="Walter M.C."/>
            <person name="O'Connor E."/>
            <person name="Balint B."/>
            <person name="Krizsan K."/>
            <person name="Kiss B."/>
            <person name="Hess J."/>
            <person name="Varga T."/>
            <person name="Slot J."/>
            <person name="Riley R."/>
            <person name="Boka B."/>
            <person name="Rigling D."/>
            <person name="Barry K."/>
            <person name="Lee J."/>
            <person name="Mihaltcheva S."/>
            <person name="LaButti K."/>
            <person name="Lipzen A."/>
            <person name="Waldron R."/>
            <person name="Moloney N.M."/>
            <person name="Sperisen C."/>
            <person name="Kredics L."/>
            <person name="Vagvoelgyi C."/>
            <person name="Patrignani A."/>
            <person name="Fitzpatrick D."/>
            <person name="Nagy I."/>
            <person name="Doyle S."/>
            <person name="Anderson J.B."/>
            <person name="Grigoriev I.V."/>
            <person name="Gueldener U."/>
            <person name="Muensterkoetter M."/>
            <person name="Nagy L.G."/>
        </authorList>
    </citation>
    <scope>NUCLEOTIDE SEQUENCE [LARGE SCALE GENOMIC DNA]</scope>
    <source>
        <strain evidence="2">C18/9</strain>
    </source>
</reference>
<dbReference type="OMA" id="HINIREH"/>
<accession>A0A284QPG4</accession>
<gene>
    <name evidence="1" type="ORF">ARMOST_01565</name>
</gene>
<dbReference type="OrthoDB" id="3344688at2759"/>
<proteinExistence type="predicted"/>
<dbReference type="PANTHER" id="PTHR11439">
    <property type="entry name" value="GAG-POL-RELATED RETROTRANSPOSON"/>
    <property type="match status" value="1"/>
</dbReference>
<evidence type="ECO:0000313" key="2">
    <source>
        <dbReference type="Proteomes" id="UP000219338"/>
    </source>
</evidence>
<name>A0A284QPG4_ARMOS</name>
<keyword evidence="2" id="KW-1185">Reference proteome</keyword>
<sequence>MWGQLATRPDLCYPKALLHVLGYIKGTTDYGVVYSRDEPLVPVGFIDADYGGCWDTMRSTSGYVFAMAGGPVCWSSKRQATVALSTVEAEYILLTRAAQQMMWMMSWMEKVRLPQPRPALLYGDNQGAVALTSNTRSHHKVKHINIREHFIRELVQAGDLKVEFIRGDLNPADMFTKLLAQDAHHRYLEALSIMAMD</sequence>
<dbReference type="CDD" id="cd09272">
    <property type="entry name" value="RNase_HI_RT_Ty1"/>
    <property type="match status" value="1"/>
</dbReference>
<dbReference type="PANTHER" id="PTHR11439:SF463">
    <property type="entry name" value="REVERSE TRANSCRIPTASE TY1_COPIA-TYPE DOMAIN-CONTAINING PROTEIN"/>
    <property type="match status" value="1"/>
</dbReference>
<organism evidence="1 2">
    <name type="scientific">Armillaria ostoyae</name>
    <name type="common">Armillaria root rot fungus</name>
    <dbReference type="NCBI Taxonomy" id="47428"/>
    <lineage>
        <taxon>Eukaryota</taxon>
        <taxon>Fungi</taxon>
        <taxon>Dikarya</taxon>
        <taxon>Basidiomycota</taxon>
        <taxon>Agaricomycotina</taxon>
        <taxon>Agaricomycetes</taxon>
        <taxon>Agaricomycetidae</taxon>
        <taxon>Agaricales</taxon>
        <taxon>Marasmiineae</taxon>
        <taxon>Physalacriaceae</taxon>
        <taxon>Armillaria</taxon>
    </lineage>
</organism>
<evidence type="ECO:0008006" key="3">
    <source>
        <dbReference type="Google" id="ProtNLM"/>
    </source>
</evidence>
<protein>
    <recommendedName>
        <fullName evidence="3">Reverse transcriptase Ty1/copia-type domain-containing protein</fullName>
    </recommendedName>
</protein>
<dbReference type="EMBL" id="FUEG01000001">
    <property type="protein sequence ID" value="SJK98300.1"/>
    <property type="molecule type" value="Genomic_DNA"/>
</dbReference>
<dbReference type="Proteomes" id="UP000219338">
    <property type="component" value="Unassembled WGS sequence"/>
</dbReference>